<proteinExistence type="predicted"/>
<name>A0A813L099_POLGL</name>
<dbReference type="EMBL" id="CAJNNW010032941">
    <property type="protein sequence ID" value="CAE8716305.1"/>
    <property type="molecule type" value="Genomic_DNA"/>
</dbReference>
<evidence type="ECO:0000313" key="3">
    <source>
        <dbReference type="Proteomes" id="UP000626109"/>
    </source>
</evidence>
<dbReference type="AlphaFoldDB" id="A0A813L099"/>
<comment type="caution">
    <text evidence="2">The sequence shown here is derived from an EMBL/GenBank/DDBJ whole genome shotgun (WGS) entry which is preliminary data.</text>
</comment>
<feature type="chain" id="PRO_5033006995" description="Phospholipase B-like" evidence="1">
    <location>
        <begin position="23"/>
        <end position="555"/>
    </location>
</feature>
<evidence type="ECO:0008006" key="4">
    <source>
        <dbReference type="Google" id="ProtNLM"/>
    </source>
</evidence>
<feature type="signal peptide" evidence="1">
    <location>
        <begin position="1"/>
        <end position="22"/>
    </location>
</feature>
<keyword evidence="1" id="KW-0732">Signal</keyword>
<gene>
    <name evidence="2" type="ORF">PGLA2088_LOCUS39003</name>
</gene>
<sequence length="555" mass="61863">MAMPRLAATLLGCILCAMCALAAEEDQDRCQENGGVTVAVELFKTLALDGETKLNGMKSDFPSDLTEEELGNRTQFCVPKNCGLLTAEGCAQIKGWIAEKLLRVDDNNWKLAMNFVINNHDWLLKGTGSPWTAEGFEGGESERVSQRPLGRVLVVSHHAPLAAVLAENFELAAASALSALNFDIAYYSACYLCPDTSGCLERHVPSLADKACDMFHNPDTTFSDIYGLAADVVRKEPNPSAVLCFGVTICNVLFDLLNSNVLTLQLLCMNPLQGVPASLAGLALVRLKRRLADGEPIFATNQVTLGLLEYHMGQKVAIPTLTFFRSRLCEMGSTAQWPVVNGPKIYLASSFLMQSSQMYWAFKRGIEELLPAWPLTEGYGWHLNSDEGVTGILEHTHSVYLPEHPYKNYFNDLYSLLVPMLLPSAPFLAKIWVLLKPQDSDADDDQPYEGWFDSTIPRTRLNAQYRSDVPEPFDLRSDGEAKVLHWIRSSDYYRFPGVTYFDGLADLKAKLETLDLIFARQAMQRHVREERLATERRFQALLQRFPAGERSCVQA</sequence>
<evidence type="ECO:0000256" key="1">
    <source>
        <dbReference type="SAM" id="SignalP"/>
    </source>
</evidence>
<organism evidence="2 3">
    <name type="scientific">Polarella glacialis</name>
    <name type="common">Dinoflagellate</name>
    <dbReference type="NCBI Taxonomy" id="89957"/>
    <lineage>
        <taxon>Eukaryota</taxon>
        <taxon>Sar</taxon>
        <taxon>Alveolata</taxon>
        <taxon>Dinophyceae</taxon>
        <taxon>Suessiales</taxon>
        <taxon>Suessiaceae</taxon>
        <taxon>Polarella</taxon>
    </lineage>
</organism>
<protein>
    <recommendedName>
        <fullName evidence="4">Phospholipase B-like</fullName>
    </recommendedName>
</protein>
<evidence type="ECO:0000313" key="2">
    <source>
        <dbReference type="EMBL" id="CAE8716305.1"/>
    </source>
</evidence>
<accession>A0A813L099</accession>
<reference evidence="2" key="1">
    <citation type="submission" date="2021-02" db="EMBL/GenBank/DDBJ databases">
        <authorList>
            <person name="Dougan E. K."/>
            <person name="Rhodes N."/>
            <person name="Thang M."/>
            <person name="Chan C."/>
        </authorList>
    </citation>
    <scope>NUCLEOTIDE SEQUENCE</scope>
</reference>
<dbReference type="Proteomes" id="UP000626109">
    <property type="component" value="Unassembled WGS sequence"/>
</dbReference>